<organism evidence="2 3">
    <name type="scientific">Marchantia polymorpha subsp. ruderalis</name>
    <dbReference type="NCBI Taxonomy" id="1480154"/>
    <lineage>
        <taxon>Eukaryota</taxon>
        <taxon>Viridiplantae</taxon>
        <taxon>Streptophyta</taxon>
        <taxon>Embryophyta</taxon>
        <taxon>Marchantiophyta</taxon>
        <taxon>Marchantiopsida</taxon>
        <taxon>Marchantiidae</taxon>
        <taxon>Marchantiales</taxon>
        <taxon>Marchantiaceae</taxon>
        <taxon>Marchantia</taxon>
    </lineage>
</organism>
<name>A0A176VSC6_MARPO</name>
<feature type="compositionally biased region" description="Low complexity" evidence="1">
    <location>
        <begin position="200"/>
        <end position="219"/>
    </location>
</feature>
<proteinExistence type="predicted"/>
<evidence type="ECO:0000313" key="3">
    <source>
        <dbReference type="Proteomes" id="UP000077202"/>
    </source>
</evidence>
<reference evidence="2" key="1">
    <citation type="submission" date="2016-03" db="EMBL/GenBank/DDBJ databases">
        <title>Mechanisms controlling the formation of the plant cell surface in tip-growing cells are functionally conserved among land plants.</title>
        <authorList>
            <person name="Honkanen S."/>
            <person name="Jones V.A."/>
            <person name="Morieri G."/>
            <person name="Champion C."/>
            <person name="Hetherington A.J."/>
            <person name="Kelly S."/>
            <person name="Saint-Marcoux D."/>
            <person name="Proust H."/>
            <person name="Prescott H."/>
            <person name="Dolan L."/>
        </authorList>
    </citation>
    <scope>NUCLEOTIDE SEQUENCE [LARGE SCALE GENOMIC DNA]</scope>
    <source>
        <tissue evidence="2">Whole gametophyte</tissue>
    </source>
</reference>
<feature type="region of interest" description="Disordered" evidence="1">
    <location>
        <begin position="200"/>
        <end position="224"/>
    </location>
</feature>
<feature type="region of interest" description="Disordered" evidence="1">
    <location>
        <begin position="50"/>
        <end position="69"/>
    </location>
</feature>
<dbReference type="Proteomes" id="UP000077202">
    <property type="component" value="Unassembled WGS sequence"/>
</dbReference>
<protein>
    <submittedName>
        <fullName evidence="2">Uncharacterized protein</fullName>
    </submittedName>
</protein>
<evidence type="ECO:0000313" key="2">
    <source>
        <dbReference type="EMBL" id="OAE23222.1"/>
    </source>
</evidence>
<dbReference type="AlphaFoldDB" id="A0A176VSC6"/>
<sequence length="245" mass="25299">MVDAMFVSVEWSHHQVSLGSRFNDEYLRASQRSRSSFPILSTTHPAIWQYQRPPSNEQPHEVDLGNPLLNSDTRPEFIRSSRSHCRSNMASQILFVTIALLGSLCVHQVTAQAPLTAPSPSAGGPSPGSSPSSTPFPTPTAAPVVAPSLAPVQTPTEVPTMAPSFTPSIDPSTVPVTAPVPAPLAPSTVPMAAPVPAPLAEVPTASPSESAPAPGPSTETSAGFMTSGRAWTGLALASAVVAALA</sequence>
<feature type="compositionally biased region" description="Low complexity" evidence="1">
    <location>
        <begin position="117"/>
        <end position="133"/>
    </location>
</feature>
<accession>A0A176VSC6</accession>
<gene>
    <name evidence="2" type="ORF">AXG93_1630s1370</name>
</gene>
<keyword evidence="3" id="KW-1185">Reference proteome</keyword>
<evidence type="ECO:0000256" key="1">
    <source>
        <dbReference type="SAM" id="MobiDB-lite"/>
    </source>
</evidence>
<comment type="caution">
    <text evidence="2">The sequence shown here is derived from an EMBL/GenBank/DDBJ whole genome shotgun (WGS) entry which is preliminary data.</text>
</comment>
<dbReference type="EMBL" id="LVLJ01002916">
    <property type="protein sequence ID" value="OAE23222.1"/>
    <property type="molecule type" value="Genomic_DNA"/>
</dbReference>
<feature type="region of interest" description="Disordered" evidence="1">
    <location>
        <begin position="117"/>
        <end position="144"/>
    </location>
</feature>